<sequence>MVKAWMGDKGTWLFDLAHNDLDSDAIVKGFLKHYVLQDQGIGNVQQDLHFHTLYGDAYLEIAMSNLKQALMKEVDAPSRTEMLTLKEVNKITQSVIDRYETIQIRHNPEICNMDNPSVKNIKNLSIE</sequence>
<gene>
    <name evidence="1" type="ORF">D7V94_13695</name>
</gene>
<dbReference type="OrthoDB" id="2063158at2"/>
<evidence type="ECO:0000313" key="2">
    <source>
        <dbReference type="Proteomes" id="UP000280696"/>
    </source>
</evidence>
<dbReference type="RefSeq" id="WP_120470699.1">
    <property type="nucleotide sequence ID" value="NZ_RAYQ01000014.1"/>
</dbReference>
<dbReference type="Proteomes" id="UP000280696">
    <property type="component" value="Unassembled WGS sequence"/>
</dbReference>
<keyword evidence="2" id="KW-1185">Reference proteome</keyword>
<evidence type="ECO:0000313" key="1">
    <source>
        <dbReference type="EMBL" id="RKI90476.1"/>
    </source>
</evidence>
<proteinExistence type="predicted"/>
<organism evidence="1 2">
    <name type="scientific">Parablautia intestinalis</name>
    <dbReference type="NCBI Taxonomy" id="2320100"/>
    <lineage>
        <taxon>Bacteria</taxon>
        <taxon>Bacillati</taxon>
        <taxon>Bacillota</taxon>
        <taxon>Clostridia</taxon>
        <taxon>Lachnospirales</taxon>
        <taxon>Lachnospiraceae</taxon>
        <taxon>Parablautia</taxon>
    </lineage>
</organism>
<dbReference type="AlphaFoldDB" id="A0A3A9ATF3"/>
<name>A0A3A9ATF3_9FIRM</name>
<reference evidence="1 2" key="1">
    <citation type="submission" date="2018-09" db="EMBL/GenBank/DDBJ databases">
        <title>Murine metabolic-syndrome-specific gut microbial biobank.</title>
        <authorList>
            <person name="Liu C."/>
        </authorList>
    </citation>
    <scope>NUCLEOTIDE SEQUENCE [LARGE SCALE GENOMIC DNA]</scope>
    <source>
        <strain evidence="1 2">0.1xD8-82</strain>
    </source>
</reference>
<dbReference type="EMBL" id="RAYQ01000014">
    <property type="protein sequence ID" value="RKI90476.1"/>
    <property type="molecule type" value="Genomic_DNA"/>
</dbReference>
<protein>
    <submittedName>
        <fullName evidence="1">Uncharacterized protein</fullName>
    </submittedName>
</protein>
<accession>A0A3A9ATF3</accession>
<comment type="caution">
    <text evidence="1">The sequence shown here is derived from an EMBL/GenBank/DDBJ whole genome shotgun (WGS) entry which is preliminary data.</text>
</comment>